<dbReference type="AlphaFoldDB" id="Q5C114"/>
<feature type="region of interest" description="Disordered" evidence="1">
    <location>
        <begin position="148"/>
        <end position="217"/>
    </location>
</feature>
<name>Q5C114_SCHJA</name>
<organism evidence="2">
    <name type="scientific">Schistosoma japonicum</name>
    <name type="common">Blood fluke</name>
    <dbReference type="NCBI Taxonomy" id="6182"/>
    <lineage>
        <taxon>Eukaryota</taxon>
        <taxon>Metazoa</taxon>
        <taxon>Spiralia</taxon>
        <taxon>Lophotrochozoa</taxon>
        <taxon>Platyhelminthes</taxon>
        <taxon>Trematoda</taxon>
        <taxon>Digenea</taxon>
        <taxon>Strigeidida</taxon>
        <taxon>Schistosomatoidea</taxon>
        <taxon>Schistosomatidae</taxon>
        <taxon>Schistosoma</taxon>
    </lineage>
</organism>
<reference evidence="2" key="1">
    <citation type="journal article" date="2006" name="PLoS Pathog.">
        <title>New perspectives on host-parasite interplay by comparative transcriptomic and proteomic analyses of Schistosoma japonicum.</title>
        <authorList>
            <person name="Liu F."/>
            <person name="Lu J."/>
            <person name="Hu W."/>
            <person name="Wang S.Y."/>
            <person name="Cui S.J."/>
            <person name="Chi M."/>
            <person name="Yan Q."/>
            <person name="Wang X.R."/>
            <person name="Song H.D."/>
            <person name="Xu X.N."/>
            <person name="Wang J.J."/>
            <person name="Zhang X.L."/>
            <person name="Zhang X."/>
            <person name="Wang Z.Q."/>
            <person name="Xue C.L."/>
            <person name="Brindley P.J."/>
            <person name="McManus D.P."/>
            <person name="Yang P.Y."/>
            <person name="Feng Z."/>
            <person name="Chen Z."/>
            <person name="Han Z.G."/>
        </authorList>
    </citation>
    <scope>NUCLEOTIDE SEQUENCE</scope>
</reference>
<dbReference type="EMBL" id="AY810772">
    <property type="protein sequence ID" value="AAX26661.2"/>
    <property type="molecule type" value="mRNA"/>
</dbReference>
<sequence>MDTTNNDNNSNNNKLNMEFNKSNSIKSTVSHKYLLISNDKLNKPNETKQLDGDYHINTSNQGYENYVSKYYTSASDPNHHNLNSCQVYTDVNESMINAENTDETKLKMNTMLKQKLHLMKPKLKKHKHASDKEIMLPESQIKIEDESKKIEKDKRRRTGCSPKLRLKKHHNQCKTEMENIQETKNHEEKEKSRNKKEMDNIQTINQITEHGILKQKT</sequence>
<evidence type="ECO:0000313" key="2">
    <source>
        <dbReference type="EMBL" id="AAX26661.2"/>
    </source>
</evidence>
<feature type="compositionally biased region" description="Basic residues" evidence="1">
    <location>
        <begin position="154"/>
        <end position="172"/>
    </location>
</feature>
<evidence type="ECO:0000256" key="1">
    <source>
        <dbReference type="SAM" id="MobiDB-lite"/>
    </source>
</evidence>
<accession>Q5C114</accession>
<feature type="compositionally biased region" description="Basic and acidic residues" evidence="1">
    <location>
        <begin position="173"/>
        <end position="199"/>
    </location>
</feature>
<proteinExistence type="evidence at transcript level"/>
<protein>
    <submittedName>
        <fullName evidence="2">SJCHGC06479 protein</fullName>
    </submittedName>
</protein>
<feature type="non-terminal residue" evidence="2">
    <location>
        <position position="217"/>
    </location>
</feature>